<organism evidence="1 2">
    <name type="scientific">Plakobranchus ocellatus</name>
    <dbReference type="NCBI Taxonomy" id="259542"/>
    <lineage>
        <taxon>Eukaryota</taxon>
        <taxon>Metazoa</taxon>
        <taxon>Spiralia</taxon>
        <taxon>Lophotrochozoa</taxon>
        <taxon>Mollusca</taxon>
        <taxon>Gastropoda</taxon>
        <taxon>Heterobranchia</taxon>
        <taxon>Euthyneura</taxon>
        <taxon>Panpulmonata</taxon>
        <taxon>Sacoglossa</taxon>
        <taxon>Placobranchoidea</taxon>
        <taxon>Plakobranchidae</taxon>
        <taxon>Plakobranchus</taxon>
    </lineage>
</organism>
<name>A0AAV4A6D0_9GAST</name>
<evidence type="ECO:0000313" key="2">
    <source>
        <dbReference type="Proteomes" id="UP000735302"/>
    </source>
</evidence>
<keyword evidence="2" id="KW-1185">Reference proteome</keyword>
<dbReference type="AlphaFoldDB" id="A0AAV4A6D0"/>
<evidence type="ECO:0000313" key="1">
    <source>
        <dbReference type="EMBL" id="GFO02109.1"/>
    </source>
</evidence>
<dbReference type="Proteomes" id="UP000735302">
    <property type="component" value="Unassembled WGS sequence"/>
</dbReference>
<comment type="caution">
    <text evidence="1">The sequence shown here is derived from an EMBL/GenBank/DDBJ whole genome shotgun (WGS) entry which is preliminary data.</text>
</comment>
<reference evidence="1 2" key="1">
    <citation type="journal article" date="2021" name="Elife">
        <title>Chloroplast acquisition without the gene transfer in kleptoplastic sea slugs, Plakobranchus ocellatus.</title>
        <authorList>
            <person name="Maeda T."/>
            <person name="Takahashi S."/>
            <person name="Yoshida T."/>
            <person name="Shimamura S."/>
            <person name="Takaki Y."/>
            <person name="Nagai Y."/>
            <person name="Toyoda A."/>
            <person name="Suzuki Y."/>
            <person name="Arimoto A."/>
            <person name="Ishii H."/>
            <person name="Satoh N."/>
            <person name="Nishiyama T."/>
            <person name="Hasebe M."/>
            <person name="Maruyama T."/>
            <person name="Minagawa J."/>
            <person name="Obokata J."/>
            <person name="Shigenobu S."/>
        </authorList>
    </citation>
    <scope>NUCLEOTIDE SEQUENCE [LARGE SCALE GENOMIC DNA]</scope>
</reference>
<dbReference type="EMBL" id="BLXT01003566">
    <property type="protein sequence ID" value="GFO02109.1"/>
    <property type="molecule type" value="Genomic_DNA"/>
</dbReference>
<proteinExistence type="predicted"/>
<protein>
    <submittedName>
        <fullName evidence="1">Uncharacterized protein</fullName>
    </submittedName>
</protein>
<gene>
    <name evidence="1" type="ORF">PoB_002861400</name>
</gene>
<sequence>MTVIFRDNLKIQYTQSSMYTDPSRVTQMHICPSVDTFHSSSSSSPSLGTDQSCLFQAPFDDSRCSVFCERSVTRIDPSGATATPRDFSICRTV</sequence>
<accession>A0AAV4A6D0</accession>